<dbReference type="GeneID" id="112905441"/>
<gene>
    <name evidence="2" type="primary">LOC112905441</name>
</gene>
<accession>A0A7F5RCJ2</accession>
<reference evidence="2" key="1">
    <citation type="submission" date="2025-08" db="UniProtKB">
        <authorList>
            <consortium name="RefSeq"/>
        </authorList>
    </citation>
    <scope>IDENTIFICATION</scope>
    <source>
        <tissue evidence="2">Entire body</tissue>
    </source>
</reference>
<protein>
    <submittedName>
        <fullName evidence="2">Uncharacterized protein LOC112905441</fullName>
    </submittedName>
</protein>
<proteinExistence type="predicted"/>
<dbReference type="Proteomes" id="UP000192223">
    <property type="component" value="Unplaced"/>
</dbReference>
<dbReference type="KEGG" id="apln:112905441"/>
<dbReference type="AlphaFoldDB" id="A0A7F5RCJ2"/>
<name>A0A7F5RCJ2_AGRPL</name>
<dbReference type="InParanoid" id="A0A7F5RCJ2"/>
<keyword evidence="1" id="KW-1185">Reference proteome</keyword>
<sequence>MCYKPAQPRGLLTNWREDQHLQLMVAKVCFTVQYALQTTPIKTIVNRLERRPTLTADEMNALFQENVNVNHTRRCYGSQRWERSVQTNQKLKRKQTSLVNF</sequence>
<evidence type="ECO:0000313" key="2">
    <source>
        <dbReference type="RefSeq" id="XP_025833699.1"/>
    </source>
</evidence>
<organism evidence="1 2">
    <name type="scientific">Agrilus planipennis</name>
    <name type="common">Emerald ash borer</name>
    <name type="synonym">Agrilus marcopoli</name>
    <dbReference type="NCBI Taxonomy" id="224129"/>
    <lineage>
        <taxon>Eukaryota</taxon>
        <taxon>Metazoa</taxon>
        <taxon>Ecdysozoa</taxon>
        <taxon>Arthropoda</taxon>
        <taxon>Hexapoda</taxon>
        <taxon>Insecta</taxon>
        <taxon>Pterygota</taxon>
        <taxon>Neoptera</taxon>
        <taxon>Endopterygota</taxon>
        <taxon>Coleoptera</taxon>
        <taxon>Polyphaga</taxon>
        <taxon>Elateriformia</taxon>
        <taxon>Buprestoidea</taxon>
        <taxon>Buprestidae</taxon>
        <taxon>Agrilinae</taxon>
        <taxon>Agrilus</taxon>
    </lineage>
</organism>
<dbReference type="RefSeq" id="XP_025833699.1">
    <property type="nucleotide sequence ID" value="XM_025977914.1"/>
</dbReference>
<evidence type="ECO:0000313" key="1">
    <source>
        <dbReference type="Proteomes" id="UP000192223"/>
    </source>
</evidence>